<comment type="caution">
    <text evidence="1">The sequence shown here is derived from an EMBL/GenBank/DDBJ whole genome shotgun (WGS) entry which is preliminary data.</text>
</comment>
<name>A0A7V3N4I1_UNCC3</name>
<protein>
    <recommendedName>
        <fullName evidence="2">ImmA/IrrE family metallo-endopeptidase</fullName>
    </recommendedName>
</protein>
<evidence type="ECO:0008006" key="2">
    <source>
        <dbReference type="Google" id="ProtNLM"/>
    </source>
</evidence>
<organism evidence="1">
    <name type="scientific">candidate division CPR3 bacterium</name>
    <dbReference type="NCBI Taxonomy" id="2268181"/>
    <lineage>
        <taxon>Bacteria</taxon>
        <taxon>Bacteria division CPR3</taxon>
    </lineage>
</organism>
<dbReference type="AlphaFoldDB" id="A0A7V3N4I1"/>
<evidence type="ECO:0000313" key="1">
    <source>
        <dbReference type="EMBL" id="HFZ08969.1"/>
    </source>
</evidence>
<gene>
    <name evidence="1" type="ORF">ENV41_02410</name>
</gene>
<dbReference type="EMBL" id="DTGG01000077">
    <property type="protein sequence ID" value="HFZ08969.1"/>
    <property type="molecule type" value="Genomic_DNA"/>
</dbReference>
<accession>A0A7V3N4I1</accession>
<proteinExistence type="predicted"/>
<reference evidence="1" key="1">
    <citation type="journal article" date="2020" name="mSystems">
        <title>Genome- and Community-Level Interaction Insights into Carbon Utilization and Element Cycling Functions of Hydrothermarchaeota in Hydrothermal Sediment.</title>
        <authorList>
            <person name="Zhou Z."/>
            <person name="Liu Y."/>
            <person name="Xu W."/>
            <person name="Pan J."/>
            <person name="Luo Z.H."/>
            <person name="Li M."/>
        </authorList>
    </citation>
    <scope>NUCLEOTIDE SEQUENCE [LARGE SCALE GENOMIC DNA]</scope>
    <source>
        <strain evidence="1">SpSt-757</strain>
    </source>
</reference>
<sequence length="310" mass="35862">MNKALHSPIQELMIRKLGEVCERFSTARHKDKILMKLLKEALIPEVHVLLRQNGMGSPPFDPFKISCIKHAQIRVIYLPKEEIGADGSIETCENGFIIKIDKNLRDRSNQVYRLRTTIAHELMHTFFYDLLKPIPIKIGSRPPQKKEFWMEEELCGYLTREFLVPIFSLNELILKKADLLFPSIPNMEFLKSIFVISSDVIAYRMIKDVSLWNAIFIKFVRGGQIYKAKTRLKYKSNKIFDLLRLPDYVPLKTSDIWLNKLSNLCMSASRDKEVKDTVNFKGVQLTMESKIETKNPVSIITIISEAKNGN</sequence>